<name>A0A3A9JG98_9PROT</name>
<dbReference type="PROSITE" id="PS50110">
    <property type="entry name" value="RESPONSE_REGULATORY"/>
    <property type="match status" value="1"/>
</dbReference>
<dbReference type="Pfam" id="PF00072">
    <property type="entry name" value="Response_reg"/>
    <property type="match status" value="1"/>
</dbReference>
<evidence type="ECO:0000313" key="5">
    <source>
        <dbReference type="EMBL" id="RKK02584.1"/>
    </source>
</evidence>
<dbReference type="SMART" id="SM00448">
    <property type="entry name" value="REC"/>
    <property type="match status" value="1"/>
</dbReference>
<gene>
    <name evidence="5" type="ORF">D6Z83_18975</name>
    <name evidence="6" type="ORF">EBE87_04050</name>
</gene>
<organism evidence="5 8">
    <name type="scientific">Teichococcus wenyumeiae</name>
    <dbReference type="NCBI Taxonomy" id="2478470"/>
    <lineage>
        <taxon>Bacteria</taxon>
        <taxon>Pseudomonadati</taxon>
        <taxon>Pseudomonadota</taxon>
        <taxon>Alphaproteobacteria</taxon>
        <taxon>Acetobacterales</taxon>
        <taxon>Roseomonadaceae</taxon>
        <taxon>Roseomonas</taxon>
    </lineage>
</organism>
<dbReference type="EMBL" id="RFLX01000002">
    <property type="protein sequence ID" value="RMI26457.1"/>
    <property type="molecule type" value="Genomic_DNA"/>
</dbReference>
<reference evidence="5 8" key="1">
    <citation type="submission" date="2018-09" db="EMBL/GenBank/DDBJ databases">
        <title>Roseomonas sp. nov., isolated from feces of Tibetan antelopes in the Qinghai-Tibet plateau, China.</title>
        <authorList>
            <person name="Tian Z."/>
        </authorList>
    </citation>
    <scope>NUCLEOTIDE SEQUENCE [LARGE SCALE GENOMIC DNA]</scope>
    <source>
        <strain evidence="6 7">Z23</strain>
        <strain evidence="5 8">Z24</strain>
    </source>
</reference>
<feature type="region of interest" description="Disordered" evidence="3">
    <location>
        <begin position="1"/>
        <end position="20"/>
    </location>
</feature>
<dbReference type="PANTHER" id="PTHR44591:SF25">
    <property type="entry name" value="CHEMOTAXIS TWO-COMPONENT RESPONSE REGULATOR"/>
    <property type="match status" value="1"/>
</dbReference>
<dbReference type="AlphaFoldDB" id="A0A3A9JG98"/>
<sequence>MDDTAGPGPPHPCPRTPPAMPTAGSHVVIVDDDPDVCDALRFLLEADGRAARGYASAPEFLRAAPGEDIACLVLDYRLPDRNGLDLARQARALGIAAPILLIAGSPDPGLQQRAERLGIRHVLAKPLADDTLLQAIRDSLGPQDSGQPPTVS</sequence>
<feature type="domain" description="Response regulatory" evidence="4">
    <location>
        <begin position="26"/>
        <end position="140"/>
    </location>
</feature>
<dbReference type="SUPFAM" id="SSF52172">
    <property type="entry name" value="CheY-like"/>
    <property type="match status" value="1"/>
</dbReference>
<keyword evidence="7" id="KW-1185">Reference proteome</keyword>
<evidence type="ECO:0000256" key="2">
    <source>
        <dbReference type="PROSITE-ProRule" id="PRU00169"/>
    </source>
</evidence>
<dbReference type="InParanoid" id="A0A3A9JG98"/>
<dbReference type="EMBL" id="RAQU01000141">
    <property type="protein sequence ID" value="RKK02584.1"/>
    <property type="molecule type" value="Genomic_DNA"/>
</dbReference>
<dbReference type="Proteomes" id="UP000274097">
    <property type="component" value="Unassembled WGS sequence"/>
</dbReference>
<evidence type="ECO:0000313" key="6">
    <source>
        <dbReference type="EMBL" id="RMI26457.1"/>
    </source>
</evidence>
<comment type="caution">
    <text evidence="5">The sequence shown here is derived from an EMBL/GenBank/DDBJ whole genome shotgun (WGS) entry which is preliminary data.</text>
</comment>
<accession>A0A3A9JG98</accession>
<dbReference type="InterPro" id="IPR050595">
    <property type="entry name" value="Bact_response_regulator"/>
</dbReference>
<feature type="compositionally biased region" description="Pro residues" evidence="3">
    <location>
        <begin position="7"/>
        <end position="20"/>
    </location>
</feature>
<dbReference type="InterPro" id="IPR011006">
    <property type="entry name" value="CheY-like_superfamily"/>
</dbReference>
<dbReference type="Proteomes" id="UP000278036">
    <property type="component" value="Unassembled WGS sequence"/>
</dbReference>
<proteinExistence type="predicted"/>
<feature type="modified residue" description="4-aspartylphosphate" evidence="2">
    <location>
        <position position="75"/>
    </location>
</feature>
<evidence type="ECO:0000313" key="8">
    <source>
        <dbReference type="Proteomes" id="UP000278036"/>
    </source>
</evidence>
<evidence type="ECO:0000256" key="1">
    <source>
        <dbReference type="ARBA" id="ARBA00022553"/>
    </source>
</evidence>
<protein>
    <submittedName>
        <fullName evidence="5">Response regulator</fullName>
    </submittedName>
</protein>
<dbReference type="PANTHER" id="PTHR44591">
    <property type="entry name" value="STRESS RESPONSE REGULATOR PROTEIN 1"/>
    <property type="match status" value="1"/>
</dbReference>
<dbReference type="GO" id="GO:0000160">
    <property type="term" value="P:phosphorelay signal transduction system"/>
    <property type="evidence" value="ECO:0007669"/>
    <property type="project" value="InterPro"/>
</dbReference>
<dbReference type="InterPro" id="IPR001789">
    <property type="entry name" value="Sig_transdc_resp-reg_receiver"/>
</dbReference>
<dbReference type="Gene3D" id="3.40.50.2300">
    <property type="match status" value="1"/>
</dbReference>
<evidence type="ECO:0000259" key="4">
    <source>
        <dbReference type="PROSITE" id="PS50110"/>
    </source>
</evidence>
<evidence type="ECO:0000256" key="3">
    <source>
        <dbReference type="SAM" id="MobiDB-lite"/>
    </source>
</evidence>
<keyword evidence="1 2" id="KW-0597">Phosphoprotein</keyword>
<evidence type="ECO:0000313" key="7">
    <source>
        <dbReference type="Proteomes" id="UP000274097"/>
    </source>
</evidence>